<dbReference type="InterPro" id="IPR051319">
    <property type="entry name" value="Oligoribo/pAp-PDE_c-di-AMP_PDE"/>
</dbReference>
<dbReference type="Gene3D" id="3.10.310.30">
    <property type="match status" value="1"/>
</dbReference>
<proteinExistence type="predicted"/>
<dbReference type="InterPro" id="IPR038763">
    <property type="entry name" value="DHH_sf"/>
</dbReference>
<protein>
    <submittedName>
        <fullName evidence="3">Phosphoesterase RecJ-like protein</fullName>
    </submittedName>
</protein>
<name>A0A2W7MIU4_9BACI</name>
<reference evidence="3 4" key="1">
    <citation type="submission" date="2018-06" db="EMBL/GenBank/DDBJ databases">
        <title>Genomic Encyclopedia of Type Strains, Phase IV (KMG-IV): sequencing the most valuable type-strain genomes for metagenomic binning, comparative biology and taxonomic classification.</title>
        <authorList>
            <person name="Goeker M."/>
        </authorList>
    </citation>
    <scope>NUCLEOTIDE SEQUENCE [LARGE SCALE GENOMIC DNA]</scope>
    <source>
        <strain evidence="3 4">DSM 5</strain>
    </source>
</reference>
<dbReference type="EMBL" id="QKZI01000001">
    <property type="protein sequence ID" value="PZX06965.1"/>
    <property type="molecule type" value="Genomic_DNA"/>
</dbReference>
<feature type="domain" description="DHHA1" evidence="2">
    <location>
        <begin position="228"/>
        <end position="307"/>
    </location>
</feature>
<evidence type="ECO:0000259" key="1">
    <source>
        <dbReference type="Pfam" id="PF01368"/>
    </source>
</evidence>
<dbReference type="Proteomes" id="UP000248646">
    <property type="component" value="Unassembled WGS sequence"/>
</dbReference>
<dbReference type="Pfam" id="PF02272">
    <property type="entry name" value="DHHA1"/>
    <property type="match status" value="1"/>
</dbReference>
<accession>A0A2W7MIU4</accession>
<keyword evidence="4" id="KW-1185">Reference proteome</keyword>
<dbReference type="PANTHER" id="PTHR47618">
    <property type="entry name" value="BIFUNCTIONAL OLIGORIBONUCLEASE AND PAP PHOSPHATASE NRNA"/>
    <property type="match status" value="1"/>
</dbReference>
<evidence type="ECO:0000259" key="2">
    <source>
        <dbReference type="Pfam" id="PF02272"/>
    </source>
</evidence>
<gene>
    <name evidence="3" type="ORF">C7437_10166</name>
</gene>
<dbReference type="RefSeq" id="WP_111437664.1">
    <property type="nucleotide sequence ID" value="NZ_QKZI01000001.1"/>
</dbReference>
<dbReference type="OrthoDB" id="9803668at2"/>
<dbReference type="InterPro" id="IPR001667">
    <property type="entry name" value="DDH_dom"/>
</dbReference>
<dbReference type="InterPro" id="IPR003156">
    <property type="entry name" value="DHHA1_dom"/>
</dbReference>
<dbReference type="GO" id="GO:0003676">
    <property type="term" value="F:nucleic acid binding"/>
    <property type="evidence" value="ECO:0007669"/>
    <property type="project" value="InterPro"/>
</dbReference>
<organism evidence="3 4">
    <name type="scientific">Psychrobacillus insolitus</name>
    <dbReference type="NCBI Taxonomy" id="1461"/>
    <lineage>
        <taxon>Bacteria</taxon>
        <taxon>Bacillati</taxon>
        <taxon>Bacillota</taxon>
        <taxon>Bacilli</taxon>
        <taxon>Bacillales</taxon>
        <taxon>Bacillaceae</taxon>
        <taxon>Psychrobacillus</taxon>
    </lineage>
</organism>
<comment type="caution">
    <text evidence="3">The sequence shown here is derived from an EMBL/GenBank/DDBJ whole genome shotgun (WGS) entry which is preliminary data.</text>
</comment>
<dbReference type="PANTHER" id="PTHR47618:SF1">
    <property type="entry name" value="BIFUNCTIONAL OLIGORIBONUCLEASE AND PAP PHOSPHATASE NRNA"/>
    <property type="match status" value="1"/>
</dbReference>
<sequence length="309" mass="34891">MKRQIIDTIERFDKIILHRHVRPDPDAYGSQIGLKELLALNYPSKKIFATGTHEPTLDFMARPDQVTDEDFSNALIIVTDTANTERIDDQRYTLGKHLIKIDHHPNDDAYGDLLWVDTTASSVSEMICNLFEEGSAYKDWKMNKSIARLLFAGIVGDTGRFMFQSTSLKTMEYAGKLLTYGFDRTELFNGMYEVDRSLLHLKGYIYENFSMDENGVGSIKLTREILRKYGVAESEASLLVSALADVKGMKCWVFFIEDSETIRVRLRSKGPVINGVAKKYGGGGHPLASGASVRTWDEADLVIEDLRKL</sequence>
<evidence type="ECO:0000313" key="4">
    <source>
        <dbReference type="Proteomes" id="UP000248646"/>
    </source>
</evidence>
<feature type="domain" description="DDH" evidence="1">
    <location>
        <begin position="14"/>
        <end position="154"/>
    </location>
</feature>
<dbReference type="Pfam" id="PF01368">
    <property type="entry name" value="DHH"/>
    <property type="match status" value="1"/>
</dbReference>
<evidence type="ECO:0000313" key="3">
    <source>
        <dbReference type="EMBL" id="PZX06965.1"/>
    </source>
</evidence>
<dbReference type="AlphaFoldDB" id="A0A2W7MIU4"/>
<dbReference type="Gene3D" id="3.90.1640.10">
    <property type="entry name" value="inorganic pyrophosphatase (n-terminal core)"/>
    <property type="match status" value="1"/>
</dbReference>
<dbReference type="SUPFAM" id="SSF64182">
    <property type="entry name" value="DHH phosphoesterases"/>
    <property type="match status" value="1"/>
</dbReference>